<dbReference type="Gene3D" id="3.30.70.2510">
    <property type="match status" value="1"/>
</dbReference>
<proteinExistence type="inferred from homology"/>
<dbReference type="OrthoDB" id="271937at2759"/>
<dbReference type="EMBL" id="OU896721">
    <property type="protein sequence ID" value="CAH1153902.1"/>
    <property type="molecule type" value="Genomic_DNA"/>
</dbReference>
<dbReference type="InterPro" id="IPR048742">
    <property type="entry name" value="Pus10_N_euk"/>
</dbReference>
<evidence type="ECO:0000256" key="1">
    <source>
        <dbReference type="ARBA" id="ARBA00009652"/>
    </source>
</evidence>
<sequence>MSVMEDFPEKNKHSKTAVINCLEDLGCCSRCIVRFLEEKHPEENPKPFLNANNFLMEITGFKDVVSEPSIKRRRDNLCRTCLGILEDSTIEKYLGSLSLDAMSKYKYSDYHLLISLPKTILLRERSLLLYLRDCFPDTYHKCENPESLKKIFRLISSEQFSKKLNKTYMPNSPFKINMNINYGNDEVEVKNMEKLSKKNVSRVSIEGIIATCTDEAFKMHFPVPPSIPDTETTLDVTFSADTVYIGGRYLKFSREMGQSPWIINNKQMTEFCIQDVIFDSVVKILGFDRNKMTFSASGREDADVRMLGNGRPFYIQIQDPLTDQITFEQLREIEDDILKSGIAAVVNMQKVDQSSIKKIKDGEEFKKKHYFALCKTLAPDVDSVIEVINSYGKEKFEIHQKTPMRVLHRRTLAVRDRVIHSLRATSVPGHSDLIYVDLITQAGTYVKEFVNGDFHRTEPNLSSITGYPVDVVALDVTGVELDWP</sequence>
<evidence type="ECO:0000313" key="10">
    <source>
        <dbReference type="EMBL" id="CAH1153902.1"/>
    </source>
</evidence>
<dbReference type="Pfam" id="PF21238">
    <property type="entry name" value="Pus10_C"/>
    <property type="match status" value="1"/>
</dbReference>
<dbReference type="PANTHER" id="PTHR21568">
    <property type="entry name" value="TRNA PSEUDOURIDINE SYNTHASE PUS10"/>
    <property type="match status" value="1"/>
</dbReference>
<dbReference type="InterPro" id="IPR048741">
    <property type="entry name" value="Pus10-like_C"/>
</dbReference>
<organism evidence="10 11">
    <name type="scientific">Phaedon cochleariae</name>
    <name type="common">Mustard beetle</name>
    <dbReference type="NCBI Taxonomy" id="80249"/>
    <lineage>
        <taxon>Eukaryota</taxon>
        <taxon>Metazoa</taxon>
        <taxon>Ecdysozoa</taxon>
        <taxon>Arthropoda</taxon>
        <taxon>Hexapoda</taxon>
        <taxon>Insecta</taxon>
        <taxon>Pterygota</taxon>
        <taxon>Neoptera</taxon>
        <taxon>Endopterygota</taxon>
        <taxon>Coleoptera</taxon>
        <taxon>Polyphaga</taxon>
        <taxon>Cucujiformia</taxon>
        <taxon>Chrysomeloidea</taxon>
        <taxon>Chrysomelidae</taxon>
        <taxon>Chrysomelinae</taxon>
        <taxon>Chrysomelini</taxon>
        <taxon>Phaedon</taxon>
    </lineage>
</organism>
<feature type="domain" description="Pus10-like C-terminal" evidence="9">
    <location>
        <begin position="244"/>
        <end position="480"/>
    </location>
</feature>
<evidence type="ECO:0000256" key="4">
    <source>
        <dbReference type="ARBA" id="ARBA00023235"/>
    </source>
</evidence>
<gene>
    <name evidence="10" type="ORF">PHAECO_LOCUS4957</name>
</gene>
<comment type="similarity">
    <text evidence="1">Belongs to the pseudouridine synthase Pus10 family.</text>
</comment>
<dbReference type="Gene3D" id="3.30.70.3190">
    <property type="match status" value="1"/>
</dbReference>
<dbReference type="EC" id="5.4.99.25" evidence="2"/>
<dbReference type="FunFam" id="3.30.70.2510:FF:000001">
    <property type="entry name" value="tRNA pseudouridine synthase Pus10"/>
    <property type="match status" value="1"/>
</dbReference>
<evidence type="ECO:0000259" key="9">
    <source>
        <dbReference type="Pfam" id="PF21238"/>
    </source>
</evidence>
<dbReference type="AlphaFoldDB" id="A0A9P0DHE5"/>
<protein>
    <recommendedName>
        <fullName evidence="2">tRNA pseudouridine(55) synthase</fullName>
        <ecNumber evidence="2">5.4.99.25</ecNumber>
    </recommendedName>
    <alternativeName>
        <fullName evidence="7">tRNA pseudouridine 55 synthase</fullName>
    </alternativeName>
    <alternativeName>
        <fullName evidence="5">tRNA pseudouridylate synthase</fullName>
    </alternativeName>
    <alternativeName>
        <fullName evidence="6">tRNA-uridine isomerase</fullName>
    </alternativeName>
</protein>
<keyword evidence="11" id="KW-1185">Reference proteome</keyword>
<dbReference type="InterPro" id="IPR039894">
    <property type="entry name" value="Pus10-like"/>
</dbReference>
<reference evidence="10" key="2">
    <citation type="submission" date="2022-10" db="EMBL/GenBank/DDBJ databases">
        <authorList>
            <consortium name="ENA_rothamsted_submissions"/>
            <consortium name="culmorum"/>
            <person name="King R."/>
        </authorList>
    </citation>
    <scope>NUCLEOTIDE SEQUENCE</scope>
</reference>
<evidence type="ECO:0000259" key="8">
    <source>
        <dbReference type="Pfam" id="PF21237"/>
    </source>
</evidence>
<dbReference type="Proteomes" id="UP001153737">
    <property type="component" value="Chromosome 15"/>
</dbReference>
<evidence type="ECO:0000256" key="6">
    <source>
        <dbReference type="ARBA" id="ARBA00079393"/>
    </source>
</evidence>
<feature type="domain" description="Pus10 N-terminal eukaryotes" evidence="8">
    <location>
        <begin position="78"/>
        <end position="233"/>
    </location>
</feature>
<name>A0A9P0DHE5_PHACE</name>
<dbReference type="Pfam" id="PF21237">
    <property type="entry name" value="Pus10_N_euk"/>
    <property type="match status" value="1"/>
</dbReference>
<dbReference type="FunFam" id="3.30.70.3190:FF:000001">
    <property type="entry name" value="tRNA pseudouridine synthase Pus10"/>
    <property type="match status" value="1"/>
</dbReference>
<dbReference type="PANTHER" id="PTHR21568:SF0">
    <property type="entry name" value="TRNA PSEUDOURIDINE SYNTHASE PUS10"/>
    <property type="match status" value="1"/>
</dbReference>
<dbReference type="SUPFAM" id="SSF55120">
    <property type="entry name" value="Pseudouridine synthase"/>
    <property type="match status" value="1"/>
</dbReference>
<evidence type="ECO:0000256" key="2">
    <source>
        <dbReference type="ARBA" id="ARBA00012787"/>
    </source>
</evidence>
<evidence type="ECO:0000256" key="7">
    <source>
        <dbReference type="ARBA" id="ARBA00083669"/>
    </source>
</evidence>
<reference evidence="10" key="1">
    <citation type="submission" date="2022-01" db="EMBL/GenBank/DDBJ databases">
        <authorList>
            <person name="King R."/>
        </authorList>
    </citation>
    <scope>NUCLEOTIDE SEQUENCE</scope>
</reference>
<accession>A0A9P0DHE5</accession>
<evidence type="ECO:0000313" key="11">
    <source>
        <dbReference type="Proteomes" id="UP001153737"/>
    </source>
</evidence>
<dbReference type="GO" id="GO:0160148">
    <property type="term" value="F:tRNA pseudouridine(55) synthase activity"/>
    <property type="evidence" value="ECO:0007669"/>
    <property type="project" value="UniProtKB-EC"/>
</dbReference>
<keyword evidence="4" id="KW-0413">Isomerase</keyword>
<dbReference type="InterPro" id="IPR020103">
    <property type="entry name" value="PsdUridine_synth_cat_dom_sf"/>
</dbReference>
<dbReference type="GO" id="GO:0031119">
    <property type="term" value="P:tRNA pseudouridine synthesis"/>
    <property type="evidence" value="ECO:0007669"/>
    <property type="project" value="UniProtKB-ARBA"/>
</dbReference>
<keyword evidence="3" id="KW-0819">tRNA processing</keyword>
<evidence type="ECO:0000256" key="3">
    <source>
        <dbReference type="ARBA" id="ARBA00022694"/>
    </source>
</evidence>
<evidence type="ECO:0000256" key="5">
    <source>
        <dbReference type="ARBA" id="ARBA00075270"/>
    </source>
</evidence>
<dbReference type="GO" id="GO:0003723">
    <property type="term" value="F:RNA binding"/>
    <property type="evidence" value="ECO:0007669"/>
    <property type="project" value="InterPro"/>
</dbReference>